<keyword evidence="1" id="KW-1133">Transmembrane helix</keyword>
<accession>A0ABS0LTK8</accession>
<keyword evidence="1" id="KW-0812">Transmembrane</keyword>
<dbReference type="RefSeq" id="WP_154747787.1">
    <property type="nucleotide sequence ID" value="NZ_JADUMB010000001.1"/>
</dbReference>
<dbReference type="Proteomes" id="UP000635335">
    <property type="component" value="Unassembled WGS sequence"/>
</dbReference>
<proteinExistence type="predicted"/>
<keyword evidence="1" id="KW-0472">Membrane</keyword>
<sequence length="234" mass="25507">MLLGYGAGVAGLLALLLALLLAGILIAWWGWRYVAARCGRPRPPLSWGGYLLASALAVYPVACMLALIGTLIQDIKSQRAEDRWNQRSYLTLDEARPFGEIALPKGSWVNRQDPRLPGSENSPVTMNGVTAVRFPQPQNVAGVPIVAFEVSPPVMELASAHTFTRPSGQTVRCEAGWLVTFFLPPDRPAVQWEEWQAGLPAAAFRPSGWTFRECFSGSPIAVLTLQNGEVRVLP</sequence>
<feature type="transmembrane region" description="Helical" evidence="1">
    <location>
        <begin position="12"/>
        <end position="31"/>
    </location>
</feature>
<comment type="caution">
    <text evidence="2">The sequence shown here is derived from an EMBL/GenBank/DDBJ whole genome shotgun (WGS) entry which is preliminary data.</text>
</comment>
<reference evidence="2 3" key="1">
    <citation type="submission" date="2020-11" db="EMBL/GenBank/DDBJ databases">
        <title>Enhanced detection system for hospital associated transmission using whole genome sequencing surveillance.</title>
        <authorList>
            <person name="Harrison L.H."/>
            <person name="Van Tyne D."/>
            <person name="Marsh J.W."/>
            <person name="Griffith M.P."/>
            <person name="Snyder D.J."/>
            <person name="Cooper V.S."/>
            <person name="Mustapha M."/>
        </authorList>
    </citation>
    <scope>NUCLEOTIDE SEQUENCE [LARGE SCALE GENOMIC DNA]</scope>
    <source>
        <strain evidence="2 3">SER00227</strain>
    </source>
</reference>
<evidence type="ECO:0000313" key="3">
    <source>
        <dbReference type="Proteomes" id="UP000635335"/>
    </source>
</evidence>
<gene>
    <name evidence="2" type="ORF">I5U16_00665</name>
</gene>
<keyword evidence="3" id="KW-1185">Reference proteome</keyword>
<dbReference type="EMBL" id="JADUMB010000001">
    <property type="protein sequence ID" value="MBH1918669.1"/>
    <property type="molecule type" value="Genomic_DNA"/>
</dbReference>
<evidence type="ECO:0000256" key="1">
    <source>
        <dbReference type="SAM" id="Phobius"/>
    </source>
</evidence>
<feature type="transmembrane region" description="Helical" evidence="1">
    <location>
        <begin position="51"/>
        <end position="72"/>
    </location>
</feature>
<organism evidence="2 3">
    <name type="scientific">Serratia surfactantfaciens</name>
    <dbReference type="NCBI Taxonomy" id="2741499"/>
    <lineage>
        <taxon>Bacteria</taxon>
        <taxon>Pseudomonadati</taxon>
        <taxon>Pseudomonadota</taxon>
        <taxon>Gammaproteobacteria</taxon>
        <taxon>Enterobacterales</taxon>
        <taxon>Yersiniaceae</taxon>
        <taxon>Serratia</taxon>
    </lineage>
</organism>
<name>A0ABS0LTK8_9GAMM</name>
<protein>
    <submittedName>
        <fullName evidence="2">Uncharacterized protein</fullName>
    </submittedName>
</protein>
<evidence type="ECO:0000313" key="2">
    <source>
        <dbReference type="EMBL" id="MBH1918669.1"/>
    </source>
</evidence>